<name>A0A0V1KMW0_9BILA</name>
<comment type="caution">
    <text evidence="1">The sequence shown here is derived from an EMBL/GenBank/DDBJ whole genome shotgun (WGS) entry which is preliminary data.</text>
</comment>
<reference evidence="1 2" key="1">
    <citation type="submission" date="2015-05" db="EMBL/GenBank/DDBJ databases">
        <title>Evolution of Trichinella species and genotypes.</title>
        <authorList>
            <person name="Korhonen P.K."/>
            <person name="Edoardo P."/>
            <person name="Giuseppe L.R."/>
            <person name="Gasser R.B."/>
        </authorList>
    </citation>
    <scope>NUCLEOTIDE SEQUENCE [LARGE SCALE GENOMIC DNA]</scope>
    <source>
        <strain evidence="1">ISS10</strain>
    </source>
</reference>
<sequence>MRISRDIAINIARFYDFRKFIQKLGLICFKQCS</sequence>
<dbReference type="Proteomes" id="UP000054721">
    <property type="component" value="Unassembled WGS sequence"/>
</dbReference>
<dbReference type="AlphaFoldDB" id="A0A0V1KMW0"/>
<proteinExistence type="predicted"/>
<organism evidence="1 2">
    <name type="scientific">Trichinella nativa</name>
    <dbReference type="NCBI Taxonomy" id="6335"/>
    <lineage>
        <taxon>Eukaryota</taxon>
        <taxon>Metazoa</taxon>
        <taxon>Ecdysozoa</taxon>
        <taxon>Nematoda</taxon>
        <taxon>Enoplea</taxon>
        <taxon>Dorylaimia</taxon>
        <taxon>Trichinellida</taxon>
        <taxon>Trichinellidae</taxon>
        <taxon>Trichinella</taxon>
    </lineage>
</organism>
<protein>
    <submittedName>
        <fullName evidence="1">Uncharacterized protein</fullName>
    </submittedName>
</protein>
<gene>
    <name evidence="1" type="ORF">T02_1732</name>
</gene>
<keyword evidence="2" id="KW-1185">Reference proteome</keyword>
<dbReference type="EMBL" id="JYDW01000407">
    <property type="protein sequence ID" value="KRZ48438.1"/>
    <property type="molecule type" value="Genomic_DNA"/>
</dbReference>
<accession>A0A0V1KMW0</accession>
<evidence type="ECO:0000313" key="1">
    <source>
        <dbReference type="EMBL" id="KRZ48438.1"/>
    </source>
</evidence>
<evidence type="ECO:0000313" key="2">
    <source>
        <dbReference type="Proteomes" id="UP000054721"/>
    </source>
</evidence>